<dbReference type="GO" id="GO:0016301">
    <property type="term" value="F:kinase activity"/>
    <property type="evidence" value="ECO:0007669"/>
    <property type="project" value="UniProtKB-KW"/>
</dbReference>
<evidence type="ECO:0000313" key="8">
    <source>
        <dbReference type="EMBL" id="AWH89968.1"/>
    </source>
</evidence>
<dbReference type="SUPFAM" id="SSF55804">
    <property type="entry name" value="Phoshotransferase/anion transport protein"/>
    <property type="match status" value="1"/>
</dbReference>
<keyword evidence="6" id="KW-0418">Kinase</keyword>
<dbReference type="PANTHER" id="PTHR36203">
    <property type="entry name" value="ASCORBATE-SPECIFIC PTS SYSTEM EIIA COMPONENT"/>
    <property type="match status" value="1"/>
</dbReference>
<evidence type="ECO:0000256" key="2">
    <source>
        <dbReference type="ARBA" id="ARBA00022448"/>
    </source>
</evidence>
<accession>A0A2Y9U1I6</accession>
<organism evidence="8 9">
    <name type="scientific">Limnobaculum parvum</name>
    <dbReference type="NCBI Taxonomy" id="2172103"/>
    <lineage>
        <taxon>Bacteria</taxon>
        <taxon>Pseudomonadati</taxon>
        <taxon>Pseudomonadota</taxon>
        <taxon>Gammaproteobacteria</taxon>
        <taxon>Enterobacterales</taxon>
        <taxon>Budviciaceae</taxon>
        <taxon>Limnobaculum</taxon>
    </lineage>
</organism>
<proteinExistence type="predicted"/>
<keyword evidence="2" id="KW-0813">Transport</keyword>
<dbReference type="GO" id="GO:0005737">
    <property type="term" value="C:cytoplasm"/>
    <property type="evidence" value="ECO:0007669"/>
    <property type="project" value="UniProtKB-SubCell"/>
</dbReference>
<evidence type="ECO:0000256" key="4">
    <source>
        <dbReference type="ARBA" id="ARBA00022679"/>
    </source>
</evidence>
<dbReference type="EMBL" id="CP029185">
    <property type="protein sequence ID" value="AWH89968.1"/>
    <property type="molecule type" value="Genomic_DNA"/>
</dbReference>
<sequence>MIEDGKATQASRHVESWREAVALAATPLIELGYAKIEYIQGIIDNTLEYGPYYLIAPGIALPHARPEQGAIRNGVAFTTLSQPVSFGHEECDPIWLLICVSATDAEQHIKTIQAIASLLDNSALIAQMQQAKSDEQLYRVLHSATVDI</sequence>
<keyword evidence="8" id="KW-0762">Sugar transport</keyword>
<dbReference type="AlphaFoldDB" id="A0A2Y9U1I6"/>
<evidence type="ECO:0000256" key="5">
    <source>
        <dbReference type="ARBA" id="ARBA00022683"/>
    </source>
</evidence>
<dbReference type="GO" id="GO:0009401">
    <property type="term" value="P:phosphoenolpyruvate-dependent sugar phosphotransferase system"/>
    <property type="evidence" value="ECO:0007669"/>
    <property type="project" value="UniProtKB-KW"/>
</dbReference>
<dbReference type="InterPro" id="IPR002178">
    <property type="entry name" value="PTS_EIIA_type-2_dom"/>
</dbReference>
<dbReference type="Gene3D" id="3.40.930.10">
    <property type="entry name" value="Mannitol-specific EII, Chain A"/>
    <property type="match status" value="1"/>
</dbReference>
<evidence type="ECO:0000256" key="3">
    <source>
        <dbReference type="ARBA" id="ARBA00022490"/>
    </source>
</evidence>
<dbReference type="Proteomes" id="UP000244908">
    <property type="component" value="Chromosome"/>
</dbReference>
<reference evidence="8 9" key="1">
    <citation type="journal article" date="2019" name="Int. J. Syst. Evol. Microbiol.">
        <title>Limnobaculum parvum gen. nov., sp. nov., isolated from a freshwater lake.</title>
        <authorList>
            <person name="Baek C."/>
            <person name="Shin S.K."/>
            <person name="Yi H."/>
        </authorList>
    </citation>
    <scope>NUCLEOTIDE SEQUENCE [LARGE SCALE GENOMIC DNA]</scope>
    <source>
        <strain evidence="8 9">HYN0051</strain>
    </source>
</reference>
<evidence type="ECO:0000256" key="6">
    <source>
        <dbReference type="ARBA" id="ARBA00022777"/>
    </source>
</evidence>
<keyword evidence="3" id="KW-0963">Cytoplasm</keyword>
<name>A0A2Y9U1I6_9GAMM</name>
<dbReference type="PANTHER" id="PTHR36203:SF3">
    <property type="entry name" value="PHOSPHOTRANSFERASE IIA COMPONENT SGCA-RELATED"/>
    <property type="match status" value="1"/>
</dbReference>
<dbReference type="InterPro" id="IPR051351">
    <property type="entry name" value="Ascorbate-PTS_EIIA_comp"/>
</dbReference>
<dbReference type="RefSeq" id="WP_108902001.1">
    <property type="nucleotide sequence ID" value="NZ_CP029185.2"/>
</dbReference>
<dbReference type="PROSITE" id="PS51094">
    <property type="entry name" value="PTS_EIIA_TYPE_2"/>
    <property type="match status" value="1"/>
</dbReference>
<protein>
    <submittedName>
        <fullName evidence="8">PTS sugar transporter subunit IIA</fullName>
    </submittedName>
</protein>
<dbReference type="CDD" id="cd00211">
    <property type="entry name" value="PTS_IIA_fru"/>
    <property type="match status" value="1"/>
</dbReference>
<gene>
    <name evidence="8" type="ORF">HYN51_02405</name>
</gene>
<comment type="subcellular location">
    <subcellularLocation>
        <location evidence="1">Cytoplasm</location>
    </subcellularLocation>
</comment>
<keyword evidence="5" id="KW-0598">Phosphotransferase system</keyword>
<dbReference type="InterPro" id="IPR016152">
    <property type="entry name" value="PTrfase/Anion_transptr"/>
</dbReference>
<dbReference type="PROSITE" id="PS00372">
    <property type="entry name" value="PTS_EIIA_TYPE_2_HIS"/>
    <property type="match status" value="1"/>
</dbReference>
<evidence type="ECO:0000313" key="9">
    <source>
        <dbReference type="Proteomes" id="UP000244908"/>
    </source>
</evidence>
<dbReference type="OrthoDB" id="1634238at2"/>
<dbReference type="KEGG" id="lpv:HYN51_02405"/>
<dbReference type="Pfam" id="PF00359">
    <property type="entry name" value="PTS_EIIA_2"/>
    <property type="match status" value="1"/>
</dbReference>
<feature type="domain" description="PTS EIIA type-2" evidence="7">
    <location>
        <begin position="1"/>
        <end position="144"/>
    </location>
</feature>
<keyword evidence="4" id="KW-0808">Transferase</keyword>
<keyword evidence="9" id="KW-1185">Reference proteome</keyword>
<evidence type="ECO:0000256" key="1">
    <source>
        <dbReference type="ARBA" id="ARBA00004496"/>
    </source>
</evidence>
<evidence type="ECO:0000259" key="7">
    <source>
        <dbReference type="PROSITE" id="PS51094"/>
    </source>
</evidence>